<sequence length="148" mass="15915">MYQLRRCMTPAVHNNVAPITDKGQIYEKNVAIPIPDGSQILTICGNYSGPVLGSYTTLVPAQFGPTLDGNVAAFTTNCSQTCGSSGDVVAVGRYAERNDDDGRSRHHNGALWGCHDGAFWECHDAADVIVGDDVEFAFGNGSDCRFQR</sequence>
<accession>A0A0J8DT35</accession>
<protein>
    <submittedName>
        <fullName evidence="1">Uncharacterized protein</fullName>
    </submittedName>
</protein>
<dbReference type="Proteomes" id="UP000035740">
    <property type="component" value="Unassembled WGS sequence"/>
</dbReference>
<evidence type="ECO:0000313" key="1">
    <source>
        <dbReference type="EMBL" id="KMS93930.1"/>
    </source>
</evidence>
<proteinExistence type="predicted"/>
<reference evidence="1 2" key="1">
    <citation type="journal article" date="2014" name="Nature">
        <title>The genome of the recently domesticated crop plant sugar beet (Beta vulgaris).</title>
        <authorList>
            <person name="Dohm J.C."/>
            <person name="Minoche A.E."/>
            <person name="Holtgrawe D."/>
            <person name="Capella-Gutierrez S."/>
            <person name="Zakrzewski F."/>
            <person name="Tafer H."/>
            <person name="Rupp O."/>
            <person name="Sorensen T.R."/>
            <person name="Stracke R."/>
            <person name="Reinhardt R."/>
            <person name="Goesmann A."/>
            <person name="Kraft T."/>
            <person name="Schulz B."/>
            <person name="Stadler P.F."/>
            <person name="Schmidt T."/>
            <person name="Gabaldon T."/>
            <person name="Lehrach H."/>
            <person name="Weisshaar B."/>
            <person name="Himmelbauer H."/>
        </authorList>
    </citation>
    <scope>NUCLEOTIDE SEQUENCE [LARGE SCALE GENOMIC DNA]</scope>
    <source>
        <tissue evidence="1">Taproot</tissue>
    </source>
</reference>
<keyword evidence="2" id="KW-1185">Reference proteome</keyword>
<name>A0A0J8DT35_BETVV</name>
<evidence type="ECO:0000313" key="2">
    <source>
        <dbReference type="Proteomes" id="UP000035740"/>
    </source>
</evidence>
<dbReference type="EMBL" id="KQ097597">
    <property type="protein sequence ID" value="KMS93930.1"/>
    <property type="molecule type" value="Genomic_DNA"/>
</dbReference>
<gene>
    <name evidence="1" type="ORF">BVRB_026490</name>
</gene>
<organism evidence="1 2">
    <name type="scientific">Beta vulgaris subsp. vulgaris</name>
    <name type="common">Beet</name>
    <dbReference type="NCBI Taxonomy" id="3555"/>
    <lineage>
        <taxon>Eukaryota</taxon>
        <taxon>Viridiplantae</taxon>
        <taxon>Streptophyta</taxon>
        <taxon>Embryophyta</taxon>
        <taxon>Tracheophyta</taxon>
        <taxon>Spermatophyta</taxon>
        <taxon>Magnoliopsida</taxon>
        <taxon>eudicotyledons</taxon>
        <taxon>Gunneridae</taxon>
        <taxon>Pentapetalae</taxon>
        <taxon>Caryophyllales</taxon>
        <taxon>Chenopodiaceae</taxon>
        <taxon>Betoideae</taxon>
        <taxon>Beta</taxon>
    </lineage>
</organism>
<dbReference type="Gramene" id="KMS93930">
    <property type="protein sequence ID" value="KMS93930"/>
    <property type="gene ID" value="BVRB_026490"/>
</dbReference>
<dbReference type="AlphaFoldDB" id="A0A0J8DT35"/>